<comment type="similarity">
    <text evidence="1">Belongs to the metallo-dependent hydrolases superfamily. TatD-type hydrolase family.</text>
</comment>
<proteinExistence type="inferred from homology"/>
<evidence type="ECO:0000256" key="1">
    <source>
        <dbReference type="ARBA" id="ARBA00009275"/>
    </source>
</evidence>
<dbReference type="Proteomes" id="UP000663882">
    <property type="component" value="Unassembled WGS sequence"/>
</dbReference>
<comment type="caution">
    <text evidence="3">The sequence shown here is derived from an EMBL/GenBank/DDBJ whole genome shotgun (WGS) entry which is preliminary data.</text>
</comment>
<dbReference type="Pfam" id="PF01026">
    <property type="entry name" value="TatD_DNase"/>
    <property type="match status" value="1"/>
</dbReference>
<name>A0A819BHG6_9BILA</name>
<evidence type="ECO:0000313" key="4">
    <source>
        <dbReference type="Proteomes" id="UP000663823"/>
    </source>
</evidence>
<dbReference type="EMBL" id="CAJNOO010000104">
    <property type="protein sequence ID" value="CAF0804826.1"/>
    <property type="molecule type" value="Genomic_DNA"/>
</dbReference>
<dbReference type="Gene3D" id="3.20.20.140">
    <property type="entry name" value="Metal-dependent hydrolases"/>
    <property type="match status" value="1"/>
</dbReference>
<dbReference type="InterPro" id="IPR032466">
    <property type="entry name" value="Metal_Hydrolase"/>
</dbReference>
<gene>
    <name evidence="3" type="ORF">OTI717_LOCUS18326</name>
    <name evidence="2" type="ORF">RFH988_LOCUS4110</name>
</gene>
<sequence>MKKLGQVCGCGYPLHSHSHSYPEQQQAVKSFDPEEKHVESSVEYKRADWFVSNAAQEQAVESFDPQENDIKSNIEYKQECVCSSDDHGEQSKVSYDGEDQFCFSTLELNLRNALSTEEIVALGEIGLDLIYSGHPSIVIQKEALINQLKLAKEMNLSVMITSRNSFIDTINSSLKVLDSDYLINWRRFGYGSIELAMLK</sequence>
<dbReference type="GO" id="GO:0016788">
    <property type="term" value="F:hydrolase activity, acting on ester bonds"/>
    <property type="evidence" value="ECO:0007669"/>
    <property type="project" value="InterPro"/>
</dbReference>
<protein>
    <submittedName>
        <fullName evidence="3">Uncharacterized protein</fullName>
    </submittedName>
</protein>
<dbReference type="EMBL" id="CAJOAX010002519">
    <property type="protein sequence ID" value="CAF3801941.1"/>
    <property type="molecule type" value="Genomic_DNA"/>
</dbReference>
<dbReference type="OrthoDB" id="413993at2759"/>
<reference evidence="3" key="1">
    <citation type="submission" date="2021-02" db="EMBL/GenBank/DDBJ databases">
        <authorList>
            <person name="Nowell W R."/>
        </authorList>
    </citation>
    <scope>NUCLEOTIDE SEQUENCE</scope>
</reference>
<dbReference type="AlphaFoldDB" id="A0A819BHG6"/>
<dbReference type="SUPFAM" id="SSF51556">
    <property type="entry name" value="Metallo-dependent hydrolases"/>
    <property type="match status" value="1"/>
</dbReference>
<accession>A0A819BHG6</accession>
<dbReference type="InterPro" id="IPR001130">
    <property type="entry name" value="TatD-like"/>
</dbReference>
<dbReference type="Proteomes" id="UP000663823">
    <property type="component" value="Unassembled WGS sequence"/>
</dbReference>
<organism evidence="3 4">
    <name type="scientific">Rotaria sordida</name>
    <dbReference type="NCBI Taxonomy" id="392033"/>
    <lineage>
        <taxon>Eukaryota</taxon>
        <taxon>Metazoa</taxon>
        <taxon>Spiralia</taxon>
        <taxon>Gnathifera</taxon>
        <taxon>Rotifera</taxon>
        <taxon>Eurotatoria</taxon>
        <taxon>Bdelloidea</taxon>
        <taxon>Philodinida</taxon>
        <taxon>Philodinidae</taxon>
        <taxon>Rotaria</taxon>
    </lineage>
</organism>
<evidence type="ECO:0000313" key="3">
    <source>
        <dbReference type="EMBL" id="CAF3801941.1"/>
    </source>
</evidence>
<evidence type="ECO:0000313" key="2">
    <source>
        <dbReference type="EMBL" id="CAF0804826.1"/>
    </source>
</evidence>